<dbReference type="AlphaFoldDB" id="A0A7C9RIJ2"/>
<keyword evidence="3" id="KW-1185">Reference proteome</keyword>
<protein>
    <recommendedName>
        <fullName evidence="4">DUF4175 domain-containing protein</fullName>
    </recommendedName>
</protein>
<keyword evidence="1" id="KW-0472">Membrane</keyword>
<organism evidence="2 3">
    <name type="scientific">Candidatus Afipia apatlaquensis</name>
    <dbReference type="NCBI Taxonomy" id="2712852"/>
    <lineage>
        <taxon>Bacteria</taxon>
        <taxon>Pseudomonadati</taxon>
        <taxon>Pseudomonadota</taxon>
        <taxon>Alphaproteobacteria</taxon>
        <taxon>Hyphomicrobiales</taxon>
        <taxon>Nitrobacteraceae</taxon>
        <taxon>Afipia</taxon>
    </lineage>
</organism>
<accession>A0A7C9RIJ2</accession>
<evidence type="ECO:0000313" key="3">
    <source>
        <dbReference type="Proteomes" id="UP000480266"/>
    </source>
</evidence>
<dbReference type="EMBL" id="JAAMRR010001115">
    <property type="protein sequence ID" value="NGX97758.1"/>
    <property type="molecule type" value="Genomic_DNA"/>
</dbReference>
<dbReference type="Proteomes" id="UP000480266">
    <property type="component" value="Unassembled WGS sequence"/>
</dbReference>
<feature type="transmembrane region" description="Helical" evidence="1">
    <location>
        <begin position="7"/>
        <end position="28"/>
    </location>
</feature>
<feature type="transmembrane region" description="Helical" evidence="1">
    <location>
        <begin position="109"/>
        <end position="131"/>
    </location>
</feature>
<reference evidence="2" key="1">
    <citation type="submission" date="2020-02" db="EMBL/GenBank/DDBJ databases">
        <title>Draft genome sequence of Candidatus Afipia apatlaquensis IBT-C3, a potential strain for decolorization of textile dyes.</title>
        <authorList>
            <person name="Sanchez-Reyes A."/>
            <person name="Breton-Deval L."/>
            <person name="Mangelson H."/>
            <person name="Sanchez-Flores A."/>
        </authorList>
    </citation>
    <scope>NUCLEOTIDE SEQUENCE [LARGE SCALE GENOMIC DNA]</scope>
    <source>
        <strain evidence="2">IBT-C3</strain>
    </source>
</reference>
<keyword evidence="1" id="KW-0812">Transmembrane</keyword>
<sequence>MIAIGVVLNLVGLGVFCWLLFTLAVYALPFFVAVTAGLFAYHSGAGSVGAITLALLTGGATLAAGQIAFALVRAPFLRFVLAVLFAGPAAVAGFCATHGLAAFTTPSEMWQNIFAVVGAIVIGATAWLRLADAPLGGGTSRGDQDVARRGGLTST</sequence>
<comment type="caution">
    <text evidence="2">The sequence shown here is derived from an EMBL/GenBank/DDBJ whole genome shotgun (WGS) entry which is preliminary data.</text>
</comment>
<feature type="transmembrane region" description="Helical" evidence="1">
    <location>
        <begin position="48"/>
        <end position="72"/>
    </location>
</feature>
<feature type="transmembrane region" description="Helical" evidence="1">
    <location>
        <begin position="79"/>
        <end position="103"/>
    </location>
</feature>
<evidence type="ECO:0008006" key="4">
    <source>
        <dbReference type="Google" id="ProtNLM"/>
    </source>
</evidence>
<name>A0A7C9RIJ2_9BRAD</name>
<evidence type="ECO:0000256" key="1">
    <source>
        <dbReference type="SAM" id="Phobius"/>
    </source>
</evidence>
<evidence type="ECO:0000313" key="2">
    <source>
        <dbReference type="EMBL" id="NGX97758.1"/>
    </source>
</evidence>
<keyword evidence="1" id="KW-1133">Transmembrane helix</keyword>
<proteinExistence type="predicted"/>
<gene>
    <name evidence="2" type="ORF">G4V63_21880</name>
</gene>